<dbReference type="SUPFAM" id="SSF52540">
    <property type="entry name" value="P-loop containing nucleoside triphosphate hydrolases"/>
    <property type="match status" value="1"/>
</dbReference>
<dbReference type="Gene3D" id="3.40.50.300">
    <property type="entry name" value="P-loop containing nucleotide triphosphate hydrolases"/>
    <property type="match status" value="1"/>
</dbReference>
<dbReference type="InterPro" id="IPR003439">
    <property type="entry name" value="ABC_transporter-like_ATP-bd"/>
</dbReference>
<organism evidence="5 6">
    <name type="scientific">Spongiactinospora gelatinilytica</name>
    <dbReference type="NCBI Taxonomy" id="2666298"/>
    <lineage>
        <taxon>Bacteria</taxon>
        <taxon>Bacillati</taxon>
        <taxon>Actinomycetota</taxon>
        <taxon>Actinomycetes</taxon>
        <taxon>Streptosporangiales</taxon>
        <taxon>Streptosporangiaceae</taxon>
        <taxon>Spongiactinospora</taxon>
    </lineage>
</organism>
<evidence type="ECO:0000256" key="1">
    <source>
        <dbReference type="ARBA" id="ARBA00022737"/>
    </source>
</evidence>
<gene>
    <name evidence="5" type="ORF">C1I98_27465</name>
</gene>
<feature type="domain" description="ABC transporter" evidence="4">
    <location>
        <begin position="30"/>
        <end position="232"/>
    </location>
</feature>
<dbReference type="PROSITE" id="PS50893">
    <property type="entry name" value="ABC_TRANSPORTER_2"/>
    <property type="match status" value="1"/>
</dbReference>
<dbReference type="InterPro" id="IPR003593">
    <property type="entry name" value="AAA+_ATPase"/>
</dbReference>
<evidence type="ECO:0000313" key="6">
    <source>
        <dbReference type="Proteomes" id="UP000248544"/>
    </source>
</evidence>
<keyword evidence="1" id="KW-0677">Repeat</keyword>
<name>A0A2W2G4J2_9ACTN</name>
<dbReference type="PANTHER" id="PTHR19211">
    <property type="entry name" value="ATP-BINDING TRANSPORT PROTEIN-RELATED"/>
    <property type="match status" value="1"/>
</dbReference>
<keyword evidence="6" id="KW-1185">Reference proteome</keyword>
<dbReference type="GO" id="GO:0016887">
    <property type="term" value="F:ATP hydrolysis activity"/>
    <property type="evidence" value="ECO:0007669"/>
    <property type="project" value="InterPro"/>
</dbReference>
<dbReference type="InterPro" id="IPR050611">
    <property type="entry name" value="ABCF"/>
</dbReference>
<dbReference type="PANTHER" id="PTHR19211:SF14">
    <property type="entry name" value="ATP-BINDING CASSETTE SUB-FAMILY F MEMBER 1"/>
    <property type="match status" value="1"/>
</dbReference>
<dbReference type="EMBL" id="POUA01000271">
    <property type="protein sequence ID" value="PZG35315.1"/>
    <property type="molecule type" value="Genomic_DNA"/>
</dbReference>
<dbReference type="Proteomes" id="UP000248544">
    <property type="component" value="Unassembled WGS sequence"/>
</dbReference>
<evidence type="ECO:0000256" key="3">
    <source>
        <dbReference type="ARBA" id="ARBA00022840"/>
    </source>
</evidence>
<accession>A0A2W2G4J2</accession>
<sequence length="237" mass="25346">MRTAEVCASLLARRRHVHRSNAACRARAHLNATDLHLSRGGRPVLPGVDLTVSPGVRLGVVGENGRGKTTLLQVLAGTLAPDAGAVQRRRGARVGLLAQESPPPSRRRAFEVYEAVAARAGTEAIGLARLGLLPADAAHRPVTELSIGQQRRLYLALLPAARPQVILLDEPANHLSMTLVEELTDALATTGAAVVLATHDRRLLRDTGGWPRLGSDPRAGQALDIECIQWILGIQSW</sequence>
<evidence type="ECO:0000259" key="4">
    <source>
        <dbReference type="PROSITE" id="PS50893"/>
    </source>
</evidence>
<keyword evidence="2" id="KW-0547">Nucleotide-binding</keyword>
<dbReference type="Pfam" id="PF00005">
    <property type="entry name" value="ABC_tran"/>
    <property type="match status" value="1"/>
</dbReference>
<keyword evidence="3" id="KW-0067">ATP-binding</keyword>
<dbReference type="SMART" id="SM00382">
    <property type="entry name" value="AAA"/>
    <property type="match status" value="1"/>
</dbReference>
<dbReference type="InterPro" id="IPR027417">
    <property type="entry name" value="P-loop_NTPase"/>
</dbReference>
<dbReference type="GO" id="GO:0005524">
    <property type="term" value="F:ATP binding"/>
    <property type="evidence" value="ECO:0007669"/>
    <property type="project" value="UniProtKB-KW"/>
</dbReference>
<dbReference type="AlphaFoldDB" id="A0A2W2G4J2"/>
<reference evidence="5 6" key="1">
    <citation type="submission" date="2018-01" db="EMBL/GenBank/DDBJ databases">
        <title>Draft genome sequence of Sphaerisporangium sp. 7K107.</title>
        <authorList>
            <person name="Sahin N."/>
            <person name="Saygin H."/>
            <person name="Ay H."/>
        </authorList>
    </citation>
    <scope>NUCLEOTIDE SEQUENCE [LARGE SCALE GENOMIC DNA]</scope>
    <source>
        <strain evidence="5 6">7K107</strain>
    </source>
</reference>
<proteinExistence type="predicted"/>
<protein>
    <recommendedName>
        <fullName evidence="4">ABC transporter domain-containing protein</fullName>
    </recommendedName>
</protein>
<comment type="caution">
    <text evidence="5">The sequence shown here is derived from an EMBL/GenBank/DDBJ whole genome shotgun (WGS) entry which is preliminary data.</text>
</comment>
<evidence type="ECO:0000256" key="2">
    <source>
        <dbReference type="ARBA" id="ARBA00022741"/>
    </source>
</evidence>
<evidence type="ECO:0000313" key="5">
    <source>
        <dbReference type="EMBL" id="PZG35315.1"/>
    </source>
</evidence>